<protein>
    <submittedName>
        <fullName evidence="4">3-carboxy-cis,cis-muconate cycloisomerase</fullName>
    </submittedName>
</protein>
<dbReference type="Pfam" id="PF00206">
    <property type="entry name" value="Lyase_1"/>
    <property type="match status" value="1"/>
</dbReference>
<dbReference type="EMBL" id="CP003697">
    <property type="protein sequence ID" value="AGF73218.1"/>
    <property type="molecule type" value="Genomic_DNA"/>
</dbReference>
<dbReference type="Gene3D" id="1.20.200.10">
    <property type="entry name" value="Fumarase/aspartase (Central domain)"/>
    <property type="match status" value="1"/>
</dbReference>
<dbReference type="InterPro" id="IPR000362">
    <property type="entry name" value="Fumarate_lyase_fam"/>
</dbReference>
<dbReference type="eggNOG" id="COG0015">
    <property type="taxonomic scope" value="Bacteria"/>
</dbReference>
<dbReference type="InterPro" id="IPR020557">
    <property type="entry name" value="Fumarate_lyase_CS"/>
</dbReference>
<evidence type="ECO:0000256" key="2">
    <source>
        <dbReference type="ARBA" id="ARBA00034772"/>
    </source>
</evidence>
<dbReference type="KEGG" id="chn:A605_11090"/>
<keyword evidence="4" id="KW-0413">Isomerase</keyword>
<dbReference type="GO" id="GO:0016853">
    <property type="term" value="F:isomerase activity"/>
    <property type="evidence" value="ECO:0007669"/>
    <property type="project" value="UniProtKB-KW"/>
</dbReference>
<dbReference type="InterPro" id="IPR008948">
    <property type="entry name" value="L-Aspartase-like"/>
</dbReference>
<keyword evidence="5" id="KW-1185">Reference proteome</keyword>
<dbReference type="Proteomes" id="UP000011723">
    <property type="component" value="Chromosome"/>
</dbReference>
<comment type="similarity">
    <text evidence="2">Belongs to the class-II fumarase/aspartase family.</text>
</comment>
<feature type="domain" description="Fumarate lyase N-terminal" evidence="3">
    <location>
        <begin position="45"/>
        <end position="296"/>
    </location>
</feature>
<dbReference type="HOGENOM" id="CLU_030949_3_2_11"/>
<dbReference type="RefSeq" id="WP_015401634.1">
    <property type="nucleotide sequence ID" value="NC_020302.1"/>
</dbReference>
<keyword evidence="1" id="KW-0456">Lyase</keyword>
<evidence type="ECO:0000313" key="5">
    <source>
        <dbReference type="Proteomes" id="UP000011723"/>
    </source>
</evidence>
<dbReference type="STRING" id="1121362.A605_11090"/>
<dbReference type="SUPFAM" id="SSF48557">
    <property type="entry name" value="L-aspartase-like"/>
    <property type="match status" value="1"/>
</dbReference>
<dbReference type="PATRIC" id="fig|1121362.3.peg.2248"/>
<evidence type="ECO:0000256" key="1">
    <source>
        <dbReference type="ARBA" id="ARBA00023239"/>
    </source>
</evidence>
<dbReference type="GO" id="GO:0016829">
    <property type="term" value="F:lyase activity"/>
    <property type="evidence" value="ECO:0007669"/>
    <property type="project" value="UniProtKB-KW"/>
</dbReference>
<dbReference type="InterPro" id="IPR022761">
    <property type="entry name" value="Fumarate_lyase_N"/>
</dbReference>
<dbReference type="AlphaFoldDB" id="M1NPA7"/>
<dbReference type="PRINTS" id="PR00149">
    <property type="entry name" value="FUMRATELYASE"/>
</dbReference>
<gene>
    <name evidence="4" type="ORF">A605_11090</name>
</gene>
<dbReference type="PANTHER" id="PTHR43172">
    <property type="entry name" value="ADENYLOSUCCINATE LYASE"/>
    <property type="match status" value="1"/>
</dbReference>
<evidence type="ECO:0000313" key="4">
    <source>
        <dbReference type="EMBL" id="AGF73218.1"/>
    </source>
</evidence>
<organism evidence="4 5">
    <name type="scientific">Corynebacterium halotolerans YIM 70093 = DSM 44683</name>
    <dbReference type="NCBI Taxonomy" id="1121362"/>
    <lineage>
        <taxon>Bacteria</taxon>
        <taxon>Bacillati</taxon>
        <taxon>Actinomycetota</taxon>
        <taxon>Actinomycetes</taxon>
        <taxon>Mycobacteriales</taxon>
        <taxon>Corynebacteriaceae</taxon>
        <taxon>Corynebacterium</taxon>
    </lineage>
</organism>
<dbReference type="PANTHER" id="PTHR43172:SF2">
    <property type="entry name" value="ADENYLOSUCCINATE LYASE C-TERMINAL DOMAIN-CONTAINING PROTEIN"/>
    <property type="match status" value="1"/>
</dbReference>
<sequence>MSMDLCRSTYGDLAGGDTRAHRHLSDGAFLAAIVEFERALTDAAEDCGAITAADAQAARGALDRYVLDVAEISAASVSGGTPTIPIAAGLKKLTPDNTAGIHVGATSQDGVDTALALCARRAGGVIVAQARDVVALLAGQARTHRLTPVMGRTLGQQALPTTFGLIAAGWAEGVDRAAGELERAFLALPVQYAGATGNLAATHPHGIEIHDRLAERLGLADRPLVWHTNRLPFTTVATAAAQLAGSVRKVAGDIIAHSVTEIGELREPTPGGSSSMPHKANPAAAVACDGYARRTPGLAATLLDALDCRWQRGVGSWHAEWQSLRDLLAATASAVARLHASLDGIHVDTDAMARNMTRTGNGPDDATGHAGEIVDLILAGLTDRTDRTDPAHQ</sequence>
<name>M1NPA7_9CORY</name>
<accession>M1NPA7</accession>
<evidence type="ECO:0000259" key="3">
    <source>
        <dbReference type="Pfam" id="PF00206"/>
    </source>
</evidence>
<reference evidence="4 5" key="1">
    <citation type="journal article" date="2012" name="Stand. Genomic Sci.">
        <title>Genome sequence of the halotolerant bacterium Corynebacterium halotolerans type strain YIM 70093(T) (= DSM 44683(T)).</title>
        <authorList>
            <person name="Ruckert C."/>
            <person name="Albersmeier A."/>
            <person name="Al-Dilaimi A."/>
            <person name="Niehaus K."/>
            <person name="Szczepanowski R."/>
            <person name="Kalinowski J."/>
        </authorList>
    </citation>
    <scope>NUCLEOTIDE SEQUENCE [LARGE SCALE GENOMIC DNA]</scope>
    <source>
        <strain evidence="4">YIM 70093</strain>
    </source>
</reference>
<proteinExistence type="inferred from homology"/>
<dbReference type="PROSITE" id="PS00163">
    <property type="entry name" value="FUMARATE_LYASES"/>
    <property type="match status" value="1"/>
</dbReference>